<keyword evidence="1" id="KW-1133">Transmembrane helix</keyword>
<dbReference type="EMBL" id="PVWJ01000042">
    <property type="protein sequence ID" value="PSB03056.1"/>
    <property type="molecule type" value="Genomic_DNA"/>
</dbReference>
<evidence type="ECO:0000313" key="3">
    <source>
        <dbReference type="Proteomes" id="UP000238762"/>
    </source>
</evidence>
<protein>
    <submittedName>
        <fullName evidence="2">Uncharacterized protein</fullName>
    </submittedName>
</protein>
<reference evidence="2 3" key="1">
    <citation type="submission" date="2018-02" db="EMBL/GenBank/DDBJ databases">
        <authorList>
            <person name="Cohen D.B."/>
            <person name="Kent A.D."/>
        </authorList>
    </citation>
    <scope>NUCLEOTIDE SEQUENCE [LARGE SCALE GENOMIC DNA]</scope>
    <source>
        <strain evidence="2 3">CCAP 1448/3</strain>
    </source>
</reference>
<accession>A0A2T1C474</accession>
<proteinExistence type="predicted"/>
<organism evidence="2 3">
    <name type="scientific">Merismopedia glauca CCAP 1448/3</name>
    <dbReference type="NCBI Taxonomy" id="1296344"/>
    <lineage>
        <taxon>Bacteria</taxon>
        <taxon>Bacillati</taxon>
        <taxon>Cyanobacteriota</taxon>
        <taxon>Cyanophyceae</taxon>
        <taxon>Synechococcales</taxon>
        <taxon>Merismopediaceae</taxon>
        <taxon>Merismopedia</taxon>
    </lineage>
</organism>
<comment type="caution">
    <text evidence="2">The sequence shown here is derived from an EMBL/GenBank/DDBJ whole genome shotgun (WGS) entry which is preliminary data.</text>
</comment>
<feature type="transmembrane region" description="Helical" evidence="1">
    <location>
        <begin position="129"/>
        <end position="148"/>
    </location>
</feature>
<keyword evidence="1" id="KW-0812">Transmembrane</keyword>
<dbReference type="RefSeq" id="WP_106288572.1">
    <property type="nucleotide sequence ID" value="NZ_CAWNTC010000026.1"/>
</dbReference>
<gene>
    <name evidence="2" type="ORF">C7B64_10355</name>
</gene>
<keyword evidence="3" id="KW-1185">Reference proteome</keyword>
<keyword evidence="1" id="KW-0472">Membrane</keyword>
<evidence type="ECO:0000256" key="1">
    <source>
        <dbReference type="SAM" id="Phobius"/>
    </source>
</evidence>
<sequence>MITHPKPVNDSFDLGDEWISIYGSNALQAMAERGYQCTNDYYKERLKLENPGWGFIAKREYKRIDKIVPLKILNFADKISGAFVSSQMRELFHYKYELIAPAPKWMSPEYCLVSYKRSLRELSSYDLSIFWQVLIGAAIGIAIPCLLVP</sequence>
<name>A0A2T1C474_9CYAN</name>
<evidence type="ECO:0000313" key="2">
    <source>
        <dbReference type="EMBL" id="PSB03056.1"/>
    </source>
</evidence>
<reference evidence="2 3" key="2">
    <citation type="submission" date="2018-03" db="EMBL/GenBank/DDBJ databases">
        <title>The ancient ancestry and fast evolution of plastids.</title>
        <authorList>
            <person name="Moore K.R."/>
            <person name="Magnabosco C."/>
            <person name="Momper L."/>
            <person name="Gold D.A."/>
            <person name="Bosak T."/>
            <person name="Fournier G.P."/>
        </authorList>
    </citation>
    <scope>NUCLEOTIDE SEQUENCE [LARGE SCALE GENOMIC DNA]</scope>
    <source>
        <strain evidence="2 3">CCAP 1448/3</strain>
    </source>
</reference>
<dbReference type="Proteomes" id="UP000238762">
    <property type="component" value="Unassembled WGS sequence"/>
</dbReference>
<dbReference type="AlphaFoldDB" id="A0A2T1C474"/>